<feature type="domain" description="Dynein heavy chain hydrolytic ATP-binding dynein motor region" evidence="1">
    <location>
        <begin position="1"/>
        <end position="115"/>
    </location>
</feature>
<keyword evidence="3" id="KW-1185">Reference proteome</keyword>
<dbReference type="SUPFAM" id="SSF52540">
    <property type="entry name" value="P-loop containing nucleoside triphosphate hydrolases"/>
    <property type="match status" value="1"/>
</dbReference>
<evidence type="ECO:0000313" key="2">
    <source>
        <dbReference type="EnsemblMetazoa" id="ENSAATROPP010719"/>
    </source>
</evidence>
<dbReference type="InterPro" id="IPR026983">
    <property type="entry name" value="DHC"/>
</dbReference>
<dbReference type="InterPro" id="IPR035699">
    <property type="entry name" value="AAA_6"/>
</dbReference>
<dbReference type="GO" id="GO:0007018">
    <property type="term" value="P:microtubule-based movement"/>
    <property type="evidence" value="ECO:0007669"/>
    <property type="project" value="InterPro"/>
</dbReference>
<proteinExistence type="predicted"/>
<dbReference type="Gene3D" id="1.10.8.710">
    <property type="match status" value="1"/>
</dbReference>
<dbReference type="GO" id="GO:0030286">
    <property type="term" value="C:dynein complex"/>
    <property type="evidence" value="ECO:0007669"/>
    <property type="project" value="InterPro"/>
</dbReference>
<name>A0AAG5DIP6_ANOAO</name>
<dbReference type="PANTHER" id="PTHR46961">
    <property type="entry name" value="DYNEIN HEAVY CHAIN 1, AXONEMAL-LIKE PROTEIN"/>
    <property type="match status" value="1"/>
</dbReference>
<evidence type="ECO:0000313" key="3">
    <source>
        <dbReference type="Proteomes" id="UP000075880"/>
    </source>
</evidence>
<organism evidence="2 3">
    <name type="scientific">Anopheles atroparvus</name>
    <name type="common">European mosquito</name>
    <dbReference type="NCBI Taxonomy" id="41427"/>
    <lineage>
        <taxon>Eukaryota</taxon>
        <taxon>Metazoa</taxon>
        <taxon>Ecdysozoa</taxon>
        <taxon>Arthropoda</taxon>
        <taxon>Hexapoda</taxon>
        <taxon>Insecta</taxon>
        <taxon>Pterygota</taxon>
        <taxon>Neoptera</taxon>
        <taxon>Endopterygota</taxon>
        <taxon>Diptera</taxon>
        <taxon>Nematocera</taxon>
        <taxon>Culicoidea</taxon>
        <taxon>Culicidae</taxon>
        <taxon>Anophelinae</taxon>
        <taxon>Anopheles</taxon>
    </lineage>
</organism>
<sequence>MRAVKTVLQACGNLKKALPDEDEEIILLRSLLDVNMPKFLAKDIPLFEGIISDLFPGVALPRADYTQLERAFREICSEQNLQPRDTFLEKVIQTYEMMIVRHGFMLVGRPFSGKSTTLRVLAACLAKLKGARTTNPYFQRIQLEVVNPKAITMGQLYGAFDPISYEWTDGIASTIFRRHAMDTTPERKWLVFDGPVDAVWIENMNTVLDDNRKLCLTSGEVITMSANMSMIFEVMDLEQASPATVSRCGMIFMEPSVIGWESFVESWIQRCNNSWTHDWHDLLMEKSGASMGHRTAKRASCSSTT</sequence>
<dbReference type="EnsemblMetazoa" id="ENSAATROPT011835">
    <property type="protein sequence ID" value="ENSAATROPP010719"/>
    <property type="gene ID" value="ENSAATROPG009638"/>
</dbReference>
<protein>
    <recommendedName>
        <fullName evidence="1">Dynein heavy chain hydrolytic ATP-binding dynein motor region domain-containing protein</fullName>
    </recommendedName>
</protein>
<dbReference type="Gene3D" id="3.40.50.300">
    <property type="entry name" value="P-loop containing nucleotide triphosphate hydrolases"/>
    <property type="match status" value="1"/>
</dbReference>
<evidence type="ECO:0000259" key="1">
    <source>
        <dbReference type="Pfam" id="PF12774"/>
    </source>
</evidence>
<accession>A0AAG5DIP6</accession>
<dbReference type="GO" id="GO:0051959">
    <property type="term" value="F:dynein light intermediate chain binding"/>
    <property type="evidence" value="ECO:0007669"/>
    <property type="project" value="InterPro"/>
</dbReference>
<dbReference type="AlphaFoldDB" id="A0AAG5DIP6"/>
<dbReference type="InterPro" id="IPR027417">
    <property type="entry name" value="P-loop_NTPase"/>
</dbReference>
<dbReference type="Pfam" id="PF12774">
    <property type="entry name" value="AAA_6"/>
    <property type="match status" value="1"/>
</dbReference>
<dbReference type="InterPro" id="IPR043157">
    <property type="entry name" value="Dynein_AAA1S"/>
</dbReference>
<dbReference type="PANTHER" id="PTHR46961:SF17">
    <property type="entry name" value="AAA+ ATPASE DOMAIN-CONTAINING PROTEIN"/>
    <property type="match status" value="1"/>
</dbReference>
<dbReference type="GO" id="GO:0005524">
    <property type="term" value="F:ATP binding"/>
    <property type="evidence" value="ECO:0007669"/>
    <property type="project" value="InterPro"/>
</dbReference>
<reference evidence="2" key="1">
    <citation type="submission" date="2024-04" db="UniProtKB">
        <authorList>
            <consortium name="EnsemblMetazoa"/>
        </authorList>
    </citation>
    <scope>IDENTIFICATION</scope>
    <source>
        <strain evidence="2">EBRO</strain>
    </source>
</reference>
<dbReference type="Proteomes" id="UP000075880">
    <property type="component" value="Unassembled WGS sequence"/>
</dbReference>
<dbReference type="GO" id="GO:0045505">
    <property type="term" value="F:dynein intermediate chain binding"/>
    <property type="evidence" value="ECO:0007669"/>
    <property type="project" value="InterPro"/>
</dbReference>
<dbReference type="FunFam" id="3.40.50.300:FF:001328">
    <property type="entry name" value="Dynein heavy chain 6, axonemal"/>
    <property type="match status" value="1"/>
</dbReference>
<dbReference type="FunFam" id="1.10.8.710:FF:000008">
    <property type="entry name" value="Dynein axonemal heavy chain 3"/>
    <property type="match status" value="1"/>
</dbReference>